<dbReference type="EMBL" id="WKFB01000273">
    <property type="protein sequence ID" value="KAF6728705.1"/>
    <property type="molecule type" value="Genomic_DNA"/>
</dbReference>
<dbReference type="SUPFAM" id="SSF63411">
    <property type="entry name" value="LuxS/MPP-like metallohydrolase"/>
    <property type="match status" value="4"/>
</dbReference>
<dbReference type="Pfam" id="PF16187">
    <property type="entry name" value="Peptidase_M16_M"/>
    <property type="match status" value="1"/>
</dbReference>
<keyword evidence="4" id="KW-0378">Hydrolase</keyword>
<name>A0A834F8B3_ORYME</name>
<dbReference type="PROSITE" id="PS00143">
    <property type="entry name" value="INSULINASE"/>
    <property type="match status" value="1"/>
</dbReference>
<evidence type="ECO:0000256" key="4">
    <source>
        <dbReference type="ARBA" id="ARBA00022801"/>
    </source>
</evidence>
<evidence type="ECO:0000313" key="13">
    <source>
        <dbReference type="EMBL" id="KAF6728705.1"/>
    </source>
</evidence>
<feature type="domain" description="Peptidase M16 middle/third" evidence="11">
    <location>
        <begin position="486"/>
        <end position="766"/>
    </location>
</feature>
<comment type="similarity">
    <text evidence="1 7">Belongs to the peptidase M16 family.</text>
</comment>
<feature type="domain" description="Peptidase M16 N-terminal" evidence="9">
    <location>
        <begin position="134"/>
        <end position="266"/>
    </location>
</feature>
<feature type="compositionally biased region" description="Polar residues" evidence="8">
    <location>
        <begin position="19"/>
        <end position="31"/>
    </location>
</feature>
<evidence type="ECO:0000256" key="1">
    <source>
        <dbReference type="ARBA" id="ARBA00007261"/>
    </source>
</evidence>
<evidence type="ECO:0000313" key="14">
    <source>
        <dbReference type="Proteomes" id="UP000646548"/>
    </source>
</evidence>
<dbReference type="FunFam" id="3.30.830.10:FF:000005">
    <property type="entry name" value="nardilysin isoform X1"/>
    <property type="match status" value="1"/>
</dbReference>
<dbReference type="PANTHER" id="PTHR43690:SF18">
    <property type="entry name" value="INSULIN-DEGRADING ENZYME-RELATED"/>
    <property type="match status" value="1"/>
</dbReference>
<feature type="compositionally biased region" description="Acidic residues" evidence="8">
    <location>
        <begin position="99"/>
        <end position="132"/>
    </location>
</feature>
<dbReference type="Pfam" id="PF22456">
    <property type="entry name" value="PqqF-like_C_4"/>
    <property type="match status" value="1"/>
</dbReference>
<evidence type="ECO:0000256" key="5">
    <source>
        <dbReference type="ARBA" id="ARBA00022833"/>
    </source>
</evidence>
<evidence type="ECO:0000256" key="8">
    <source>
        <dbReference type="SAM" id="MobiDB-lite"/>
    </source>
</evidence>
<dbReference type="InterPro" id="IPR001431">
    <property type="entry name" value="Pept_M16_Zn_BS"/>
</dbReference>
<evidence type="ECO:0000256" key="7">
    <source>
        <dbReference type="RuleBase" id="RU004447"/>
    </source>
</evidence>
<dbReference type="GO" id="GO:0006508">
    <property type="term" value="P:proteolysis"/>
    <property type="evidence" value="ECO:0007669"/>
    <property type="project" value="UniProtKB-KW"/>
</dbReference>
<dbReference type="Proteomes" id="UP000646548">
    <property type="component" value="Unassembled WGS sequence"/>
</dbReference>
<evidence type="ECO:0000259" key="11">
    <source>
        <dbReference type="Pfam" id="PF16187"/>
    </source>
</evidence>
<dbReference type="InterPro" id="IPR011765">
    <property type="entry name" value="Pept_M16_N"/>
</dbReference>
<reference evidence="13" key="1">
    <citation type="journal article" name="BMC Genomics">
        <title>Long-read sequencing and de novo genome assembly of marine medaka (Oryzias melastigma).</title>
        <authorList>
            <person name="Liang P."/>
            <person name="Saqib H.S.A."/>
            <person name="Ni X."/>
            <person name="Shen Y."/>
        </authorList>
    </citation>
    <scope>NUCLEOTIDE SEQUENCE</scope>
    <source>
        <strain evidence="13">Bigg-433</strain>
    </source>
</reference>
<evidence type="ECO:0000256" key="3">
    <source>
        <dbReference type="ARBA" id="ARBA00022723"/>
    </source>
</evidence>
<comment type="caution">
    <text evidence="13">The sequence shown here is derived from an EMBL/GenBank/DDBJ whole genome shotgun (WGS) entry which is preliminary data.</text>
</comment>
<proteinExistence type="inferred from homology"/>
<keyword evidence="5" id="KW-0862">Zinc</keyword>
<feature type="domain" description="Coenzyme PQQ synthesis protein F-like C-terminal lobe" evidence="12">
    <location>
        <begin position="874"/>
        <end position="973"/>
    </location>
</feature>
<keyword evidence="3" id="KW-0479">Metal-binding</keyword>
<dbReference type="Gene3D" id="3.30.830.10">
    <property type="entry name" value="Metalloenzyme, LuxS/M16 peptidase-like"/>
    <property type="match status" value="4"/>
</dbReference>
<dbReference type="InterPro" id="IPR032632">
    <property type="entry name" value="Peptidase_M16_M"/>
</dbReference>
<dbReference type="AlphaFoldDB" id="A0A834F8B3"/>
<evidence type="ECO:0000259" key="10">
    <source>
        <dbReference type="Pfam" id="PF05193"/>
    </source>
</evidence>
<feature type="domain" description="Peptidase M16 C-terminal" evidence="10">
    <location>
        <begin position="295"/>
        <end position="480"/>
    </location>
</feature>
<dbReference type="Pfam" id="PF00675">
    <property type="entry name" value="Peptidase_M16"/>
    <property type="match status" value="1"/>
</dbReference>
<dbReference type="PANTHER" id="PTHR43690">
    <property type="entry name" value="NARDILYSIN"/>
    <property type="match status" value="1"/>
</dbReference>
<dbReference type="InterPro" id="IPR011249">
    <property type="entry name" value="Metalloenz_LuxS/M16"/>
</dbReference>
<dbReference type="Pfam" id="PF05193">
    <property type="entry name" value="Peptidase_M16_C"/>
    <property type="match status" value="1"/>
</dbReference>
<dbReference type="InterPro" id="IPR050626">
    <property type="entry name" value="Peptidase_M16"/>
</dbReference>
<feature type="region of interest" description="Disordered" evidence="8">
    <location>
        <begin position="15"/>
        <end position="74"/>
    </location>
</feature>
<evidence type="ECO:0000259" key="9">
    <source>
        <dbReference type="Pfam" id="PF00675"/>
    </source>
</evidence>
<organism evidence="13 14">
    <name type="scientific">Oryzias melastigma</name>
    <name type="common">Marine medaka</name>
    <dbReference type="NCBI Taxonomy" id="30732"/>
    <lineage>
        <taxon>Eukaryota</taxon>
        <taxon>Metazoa</taxon>
        <taxon>Chordata</taxon>
        <taxon>Craniata</taxon>
        <taxon>Vertebrata</taxon>
        <taxon>Euteleostomi</taxon>
        <taxon>Actinopterygii</taxon>
        <taxon>Neopterygii</taxon>
        <taxon>Teleostei</taxon>
        <taxon>Neoteleostei</taxon>
        <taxon>Acanthomorphata</taxon>
        <taxon>Ovalentaria</taxon>
        <taxon>Atherinomorphae</taxon>
        <taxon>Beloniformes</taxon>
        <taxon>Adrianichthyidae</taxon>
        <taxon>Oryziinae</taxon>
        <taxon>Oryzias</taxon>
    </lineage>
</organism>
<accession>A0A834F8B3</accession>
<feature type="region of interest" description="Disordered" evidence="8">
    <location>
        <begin position="95"/>
        <end position="138"/>
    </location>
</feature>
<gene>
    <name evidence="13" type="ORF">FQA47_023279</name>
</gene>
<dbReference type="GO" id="GO:0004222">
    <property type="term" value="F:metalloendopeptidase activity"/>
    <property type="evidence" value="ECO:0007669"/>
    <property type="project" value="InterPro"/>
</dbReference>
<evidence type="ECO:0000259" key="12">
    <source>
        <dbReference type="Pfam" id="PF22456"/>
    </source>
</evidence>
<keyword evidence="6" id="KW-0482">Metalloprotease</keyword>
<dbReference type="InterPro" id="IPR054734">
    <property type="entry name" value="PqqF-like_C_4"/>
</dbReference>
<dbReference type="GO" id="GO:0046872">
    <property type="term" value="F:metal ion binding"/>
    <property type="evidence" value="ECO:0007669"/>
    <property type="project" value="UniProtKB-KW"/>
</dbReference>
<keyword evidence="2" id="KW-0645">Protease</keyword>
<sequence>MVTLPGVFQCRNTVKMPLTNKSVSGSGASNQAAVPEQGEPPPPAPETTRAAADDTGAPDEQGDPEILKSPSDPKKYRYIELSNGLRALLISDFSSAETGSEEEEEEEEEETEDSFEISEEEETEEEEEEYEENASKRKRSEKQAAAALCISVGSFSDPDDLPGLAHFLEHMVFMGSEKYPAENDFDAFLKKHGGSDNASTDCERTIFQFDVQRKYFREALHRWAQFFICPLMLEDAVDREVEAVDSEFQLARPSDSHRKETLFGSLSKAGHPMGKFFWGNAQTLKHDPKEKQINTYQRLRDFWRRNYSAHYMTLAVQSRETLDTLEEWVREIFIEVPNSGEPRPDFSHLQEPFDTPAFNKLYRVVPVRKVHALTISWAVPPQGKHYRVKPLHYISWLVGHEGAGSILSLLRKRCWALALFGGNSETGFDQNTTYSIFSISITLTDGGFQNFFQVVHLVFQYLKMLQTLGPQERIYEEIQQIKDNEFRYQEQTDPIEFVENICENMQLFPKTDLLTGDQLMFEFDSQVIGSALDLLTPQRANLLLLSPDNQGRCPLRERWFGTCFSCEDIPEEWSKRWAGDLELHPDLHLPAENRFIATDFALKESDCPDTEFPVRIVENEQGALWFKKDNKFRIPKAYIRFHLISPLIQRSPESLVLFDLFVNILAHNLAEPAYEADVAQLEYKLVAGEHGLVIRLRGFNHKLPLLLQLIVDHLADFVSEPAVFDMFSEQLKKAYFNILIKHDRLGRDVRLQILEPKRWSVIQKYQVLMNGLTNDNLMTFVAELKAELYAEGLVQGNFTSEESKEFLQFFTEKLQFQPLSVEVPVSFQVAKLPQEQLLCKVKSLNRGDANSEITVFYQSGLKRLREHALMELMVMHMEEPCFDFLRTKETLGYQVYPTCRNTSGVLGFSVTVETQATKFSTEFVEAKIEEFLENFGERLSGLTEEAFSTQVTALIKLKECEDAHLGEEVERNWFEVVTQQYVFNRLNKEVEALKVFAKEELVSWFLEHRERSRKLSVHVVGFGVQENDPPDQSTDDPPASSVYGEVSELTFLPVLTAALQGATPISDIRGFTSSLPLYPYHKILE</sequence>
<protein>
    <submittedName>
        <fullName evidence="13">Nardilysin</fullName>
    </submittedName>
</protein>
<evidence type="ECO:0000256" key="2">
    <source>
        <dbReference type="ARBA" id="ARBA00022670"/>
    </source>
</evidence>
<evidence type="ECO:0000256" key="6">
    <source>
        <dbReference type="ARBA" id="ARBA00023049"/>
    </source>
</evidence>
<dbReference type="InterPro" id="IPR007863">
    <property type="entry name" value="Peptidase_M16_C"/>
</dbReference>
<dbReference type="GO" id="GO:0005737">
    <property type="term" value="C:cytoplasm"/>
    <property type="evidence" value="ECO:0007669"/>
    <property type="project" value="UniProtKB-ARBA"/>
</dbReference>